<gene>
    <name evidence="12" type="ORF">Ae201684_007107</name>
</gene>
<dbReference type="InterPro" id="IPR036598">
    <property type="entry name" value="GOLD_dom_sf"/>
</dbReference>
<evidence type="ECO:0000256" key="10">
    <source>
        <dbReference type="SAM" id="SignalP"/>
    </source>
</evidence>
<evidence type="ECO:0000313" key="13">
    <source>
        <dbReference type="Proteomes" id="UP000481153"/>
    </source>
</evidence>
<comment type="similarity">
    <text evidence="2 8">Belongs to the EMP24/GP25L family.</text>
</comment>
<protein>
    <recommendedName>
        <fullName evidence="11">GOLD domain-containing protein</fullName>
    </recommendedName>
</protein>
<evidence type="ECO:0000259" key="11">
    <source>
        <dbReference type="PROSITE" id="PS50866"/>
    </source>
</evidence>
<keyword evidence="6 9" id="KW-0472">Membrane</keyword>
<comment type="caution">
    <text evidence="12">The sequence shown here is derived from an EMBL/GenBank/DDBJ whole genome shotgun (WGS) entry which is preliminary data.</text>
</comment>
<evidence type="ECO:0000256" key="1">
    <source>
        <dbReference type="ARBA" id="ARBA00004479"/>
    </source>
</evidence>
<reference evidence="12 13" key="1">
    <citation type="submission" date="2019-07" db="EMBL/GenBank/DDBJ databases">
        <title>Genomics analysis of Aphanomyces spp. identifies a new class of oomycete effector associated with host adaptation.</title>
        <authorList>
            <person name="Gaulin E."/>
        </authorList>
    </citation>
    <scope>NUCLEOTIDE SEQUENCE [LARGE SCALE GENOMIC DNA]</scope>
    <source>
        <strain evidence="12 13">ATCC 201684</strain>
    </source>
</reference>
<dbReference type="EMBL" id="VJMJ01000088">
    <property type="protein sequence ID" value="KAF0736657.1"/>
    <property type="molecule type" value="Genomic_DNA"/>
</dbReference>
<dbReference type="Pfam" id="PF01105">
    <property type="entry name" value="EMP24_GP25L"/>
    <property type="match status" value="1"/>
</dbReference>
<dbReference type="InterPro" id="IPR009038">
    <property type="entry name" value="GOLD_dom"/>
</dbReference>
<feature type="signal peptide" evidence="10">
    <location>
        <begin position="1"/>
        <end position="19"/>
    </location>
</feature>
<feature type="transmembrane region" description="Helical" evidence="9">
    <location>
        <begin position="197"/>
        <end position="215"/>
    </location>
</feature>
<comment type="subcellular location">
    <subcellularLocation>
        <location evidence="7">Endomembrane system</location>
        <topology evidence="7">Single-pass membrane protein</topology>
    </subcellularLocation>
    <subcellularLocation>
        <location evidence="1 8">Membrane</location>
        <topology evidence="1 8">Single-pass type I membrane protein</topology>
    </subcellularLocation>
</comment>
<dbReference type="InterPro" id="IPR015720">
    <property type="entry name" value="Emp24-like"/>
</dbReference>
<evidence type="ECO:0000256" key="9">
    <source>
        <dbReference type="SAM" id="Phobius"/>
    </source>
</evidence>
<evidence type="ECO:0000256" key="2">
    <source>
        <dbReference type="ARBA" id="ARBA00007104"/>
    </source>
</evidence>
<accession>A0A6G0X988</accession>
<proteinExistence type="inferred from homology"/>
<evidence type="ECO:0000313" key="12">
    <source>
        <dbReference type="EMBL" id="KAF0736657.1"/>
    </source>
</evidence>
<dbReference type="GO" id="GO:0012505">
    <property type="term" value="C:endomembrane system"/>
    <property type="evidence" value="ECO:0007669"/>
    <property type="project" value="UniProtKB-SubCell"/>
</dbReference>
<dbReference type="OrthoDB" id="1929172at2759"/>
<evidence type="ECO:0000256" key="7">
    <source>
        <dbReference type="ARBA" id="ARBA00037847"/>
    </source>
</evidence>
<dbReference type="Proteomes" id="UP000481153">
    <property type="component" value="Unassembled WGS sequence"/>
</dbReference>
<evidence type="ECO:0000256" key="8">
    <source>
        <dbReference type="RuleBase" id="RU003827"/>
    </source>
</evidence>
<keyword evidence="13" id="KW-1185">Reference proteome</keyword>
<name>A0A6G0X988_9STRA</name>
<evidence type="ECO:0000256" key="3">
    <source>
        <dbReference type="ARBA" id="ARBA00022692"/>
    </source>
</evidence>
<keyword evidence="5 9" id="KW-1133">Transmembrane helix</keyword>
<evidence type="ECO:0000256" key="4">
    <source>
        <dbReference type="ARBA" id="ARBA00022729"/>
    </source>
</evidence>
<dbReference type="PANTHER" id="PTHR22811">
    <property type="entry name" value="TRANSMEMBRANE EMP24 DOMAIN-CONTAINING PROTEIN"/>
    <property type="match status" value="1"/>
</dbReference>
<sequence>MWLLRCGALLVVWLSVSLALIVTIPGGKRECFIEHIKTKRTAYLEIAVLETNDKYDIRLIAYGPYQASPSATQTDLQFFDSLVTTAPANEQSNDVQRNGFNFDTEHRGGWYKFCLSNEHSSFDGKKVDFSTRYGLTNENDLGNEDLEEASTKEMHIATVKASLEHLSEMFNSIQSEQSYYIMRDKRHSKTAENNQSLVFWWTVVQVLLVALVYGLQSRLMNNWFSGSSLLSSTSGSGRQWL</sequence>
<dbReference type="AlphaFoldDB" id="A0A6G0X988"/>
<dbReference type="SUPFAM" id="SSF101576">
    <property type="entry name" value="Supernatant protein factor (SPF), C-terminal domain"/>
    <property type="match status" value="1"/>
</dbReference>
<feature type="chain" id="PRO_5026122402" description="GOLD domain-containing protein" evidence="10">
    <location>
        <begin position="20"/>
        <end position="241"/>
    </location>
</feature>
<dbReference type="SMART" id="SM01190">
    <property type="entry name" value="EMP24_GP25L"/>
    <property type="match status" value="1"/>
</dbReference>
<evidence type="ECO:0000256" key="5">
    <source>
        <dbReference type="ARBA" id="ARBA00022989"/>
    </source>
</evidence>
<dbReference type="GO" id="GO:0016020">
    <property type="term" value="C:membrane"/>
    <property type="evidence" value="ECO:0007669"/>
    <property type="project" value="UniProtKB-SubCell"/>
</dbReference>
<dbReference type="PROSITE" id="PS50866">
    <property type="entry name" value="GOLD"/>
    <property type="match status" value="1"/>
</dbReference>
<evidence type="ECO:0000256" key="6">
    <source>
        <dbReference type="ARBA" id="ARBA00023136"/>
    </source>
</evidence>
<feature type="domain" description="GOLD" evidence="11">
    <location>
        <begin position="29"/>
        <end position="133"/>
    </location>
</feature>
<organism evidence="12 13">
    <name type="scientific">Aphanomyces euteiches</name>
    <dbReference type="NCBI Taxonomy" id="100861"/>
    <lineage>
        <taxon>Eukaryota</taxon>
        <taxon>Sar</taxon>
        <taxon>Stramenopiles</taxon>
        <taxon>Oomycota</taxon>
        <taxon>Saprolegniomycetes</taxon>
        <taxon>Saprolegniales</taxon>
        <taxon>Verrucalvaceae</taxon>
        <taxon>Aphanomyces</taxon>
    </lineage>
</organism>
<keyword evidence="3 8" id="KW-0812">Transmembrane</keyword>
<keyword evidence="4 10" id="KW-0732">Signal</keyword>
<dbReference type="VEuPathDB" id="FungiDB:AeMF1_016955"/>